<dbReference type="EMBL" id="BMCT01000005">
    <property type="protein sequence ID" value="GGF72355.1"/>
    <property type="molecule type" value="Genomic_DNA"/>
</dbReference>
<gene>
    <name evidence="2" type="ORF">GCM10007301_35180</name>
</gene>
<protein>
    <recommendedName>
        <fullName evidence="1">Methyltransferase type 11 domain-containing protein</fullName>
    </recommendedName>
</protein>
<dbReference type="SUPFAM" id="SSF53335">
    <property type="entry name" value="S-adenosyl-L-methionine-dependent methyltransferases"/>
    <property type="match status" value="1"/>
</dbReference>
<evidence type="ECO:0000259" key="1">
    <source>
        <dbReference type="Pfam" id="PF08241"/>
    </source>
</evidence>
<dbReference type="InterPro" id="IPR029063">
    <property type="entry name" value="SAM-dependent_MTases_sf"/>
</dbReference>
<dbReference type="CDD" id="cd02440">
    <property type="entry name" value="AdoMet_MTases"/>
    <property type="match status" value="1"/>
</dbReference>
<reference evidence="2" key="1">
    <citation type="journal article" date="2014" name="Int. J. Syst. Evol. Microbiol.">
        <title>Complete genome sequence of Corynebacterium casei LMG S-19264T (=DSM 44701T), isolated from a smear-ripened cheese.</title>
        <authorList>
            <consortium name="US DOE Joint Genome Institute (JGI-PGF)"/>
            <person name="Walter F."/>
            <person name="Albersmeier A."/>
            <person name="Kalinowski J."/>
            <person name="Ruckert C."/>
        </authorList>
    </citation>
    <scope>NUCLEOTIDE SEQUENCE</scope>
    <source>
        <strain evidence="2">CCM 7897</strain>
    </source>
</reference>
<dbReference type="InterPro" id="IPR013216">
    <property type="entry name" value="Methyltransf_11"/>
</dbReference>
<reference evidence="2" key="2">
    <citation type="submission" date="2020-09" db="EMBL/GenBank/DDBJ databases">
        <authorList>
            <person name="Sun Q."/>
            <person name="Sedlacek I."/>
        </authorList>
    </citation>
    <scope>NUCLEOTIDE SEQUENCE</scope>
    <source>
        <strain evidence="2">CCM 7897</strain>
    </source>
</reference>
<proteinExistence type="predicted"/>
<dbReference type="Proteomes" id="UP000606044">
    <property type="component" value="Unassembled WGS sequence"/>
</dbReference>
<evidence type="ECO:0000313" key="2">
    <source>
        <dbReference type="EMBL" id="GGF72355.1"/>
    </source>
</evidence>
<name>A0A917C4X7_9HYPH</name>
<keyword evidence="3" id="KW-1185">Reference proteome</keyword>
<dbReference type="AlphaFoldDB" id="A0A917C4X7"/>
<evidence type="ECO:0000313" key="3">
    <source>
        <dbReference type="Proteomes" id="UP000606044"/>
    </source>
</evidence>
<sequence>MAWWEQNSQAAQDSETEKVLRASMESGIIEPLTNRHFAPEEITWNRENYRETGLAGGLSSRLRGTLFALETCVPELDKYNSKIFATEGLTEFALLMRGRFAKFIGAEYAINRQEKEALYPIPHQDLTKLTFASGLFDLVITNEVLEHVPRLDAALKEIHRVLRPGGWHIGTCPLAFMQHQSILKAKLRFGRLVHLMEPEFHGNPMRPQDGSLVFEIPGWDILDRARAVGFKDAFWKLIRSERHGIASNLCGGVLVLCLKR</sequence>
<dbReference type="GO" id="GO:0008757">
    <property type="term" value="F:S-adenosylmethionine-dependent methyltransferase activity"/>
    <property type="evidence" value="ECO:0007669"/>
    <property type="project" value="InterPro"/>
</dbReference>
<organism evidence="2 3">
    <name type="scientific">Azorhizobium oxalatiphilum</name>
    <dbReference type="NCBI Taxonomy" id="980631"/>
    <lineage>
        <taxon>Bacteria</taxon>
        <taxon>Pseudomonadati</taxon>
        <taxon>Pseudomonadota</taxon>
        <taxon>Alphaproteobacteria</taxon>
        <taxon>Hyphomicrobiales</taxon>
        <taxon>Xanthobacteraceae</taxon>
        <taxon>Azorhizobium</taxon>
    </lineage>
</organism>
<dbReference type="Gene3D" id="3.40.50.150">
    <property type="entry name" value="Vaccinia Virus protein VP39"/>
    <property type="match status" value="1"/>
</dbReference>
<feature type="domain" description="Methyltransferase type 11" evidence="1">
    <location>
        <begin position="112"/>
        <end position="169"/>
    </location>
</feature>
<dbReference type="Pfam" id="PF08241">
    <property type="entry name" value="Methyltransf_11"/>
    <property type="match status" value="1"/>
</dbReference>
<comment type="caution">
    <text evidence="2">The sequence shown here is derived from an EMBL/GenBank/DDBJ whole genome shotgun (WGS) entry which is preliminary data.</text>
</comment>
<accession>A0A917C4X7</accession>